<organism evidence="1 2">
    <name type="scientific">Bacteroides ovatus (strain ATCC 8483 / DSM 1896 / JCM 5824 / BCRC 10623 / CCUG 4943 / NCTC 11153)</name>
    <dbReference type="NCBI Taxonomy" id="411476"/>
    <lineage>
        <taxon>Bacteria</taxon>
        <taxon>Pseudomonadati</taxon>
        <taxon>Bacteroidota</taxon>
        <taxon>Bacteroidia</taxon>
        <taxon>Bacteroidales</taxon>
        <taxon>Bacteroidaceae</taxon>
        <taxon>Bacteroides</taxon>
    </lineage>
</organism>
<reference evidence="2" key="2">
    <citation type="submission" date="2007-04" db="EMBL/GenBank/DDBJ databases">
        <title>Draft genome sequence of Bacteroides ovatus (ATCC 8483).</title>
        <authorList>
            <person name="Sudarsanam P."/>
            <person name="Ley R."/>
            <person name="Guruge J."/>
            <person name="Turnbaugh P.J."/>
            <person name="Mahowald M."/>
            <person name="Liep D."/>
            <person name="Gordon J."/>
        </authorList>
    </citation>
    <scope>NUCLEOTIDE SEQUENCE [LARGE SCALE GENOMIC DNA]</scope>
    <source>
        <strain evidence="2">ATCC 8483 / DSM 1896 / JCM 5824 / BCRC 10623 / CCUG 4943 / NCTC 11153</strain>
    </source>
</reference>
<evidence type="ECO:0000313" key="2">
    <source>
        <dbReference type="Proteomes" id="UP000005475"/>
    </source>
</evidence>
<accession>A0AAN3DAA6</accession>
<dbReference type="Proteomes" id="UP000005475">
    <property type="component" value="Unassembled WGS sequence"/>
</dbReference>
<dbReference type="AlphaFoldDB" id="A0AAN3DAA6"/>
<protein>
    <submittedName>
        <fullName evidence="1">Uncharacterized protein</fullName>
    </submittedName>
</protein>
<name>A0AAN3DAA6_BACO1</name>
<proteinExistence type="predicted"/>
<dbReference type="EMBL" id="AAXF02000002">
    <property type="protein sequence ID" value="EDO14284.1"/>
    <property type="molecule type" value="Genomic_DNA"/>
</dbReference>
<dbReference type="RefSeq" id="WP_004297597.1">
    <property type="nucleotide sequence ID" value="NZ_DS264565.1"/>
</dbReference>
<gene>
    <name evidence="1" type="ORF">BACOVA_00004</name>
</gene>
<sequence>TASPLPVCKAIQHLFQLFCIAALLFSSMSQSRHFNKETIVSERLQKFGIHFFFLNGPNPVLQTVQQIELHILTFPKFVLTLI</sequence>
<reference evidence="1 2" key="1">
    <citation type="submission" date="2007-03" db="EMBL/GenBank/DDBJ databases">
        <authorList>
            <person name="Fulton L."/>
            <person name="Clifton S."/>
            <person name="Fulton B."/>
            <person name="Xu J."/>
            <person name="Minx P."/>
            <person name="Pepin K.H."/>
            <person name="Johnson M."/>
            <person name="Thiruvilangam P."/>
            <person name="Bhonagiri V."/>
            <person name="Nash W.E."/>
            <person name="Mardis E.R."/>
            <person name="Wilson R.K."/>
        </authorList>
    </citation>
    <scope>NUCLEOTIDE SEQUENCE [LARGE SCALE GENOMIC DNA]</scope>
    <source>
        <strain evidence="2">ATCC 8483 / DSM 1896 / JCM 5824 / BCRC 10623 / CCUG 4943 / NCTC 11153</strain>
    </source>
</reference>
<comment type="caution">
    <text evidence="1">The sequence shown here is derived from an EMBL/GenBank/DDBJ whole genome shotgun (WGS) entry which is preliminary data.</text>
</comment>
<evidence type="ECO:0000313" key="1">
    <source>
        <dbReference type="EMBL" id="EDO14284.1"/>
    </source>
</evidence>
<feature type="non-terminal residue" evidence="1">
    <location>
        <position position="1"/>
    </location>
</feature>